<dbReference type="AlphaFoldDB" id="A0A810L3H3"/>
<gene>
    <name evidence="1" type="ORF">Asera_35630</name>
</gene>
<dbReference type="KEGG" id="aser:Asera_35630"/>
<name>A0A810L3H3_9ACTN</name>
<dbReference type="Proteomes" id="UP000680750">
    <property type="component" value="Chromosome"/>
</dbReference>
<accession>A0A810L3H3</accession>
<reference evidence="1" key="1">
    <citation type="submission" date="2020-08" db="EMBL/GenBank/DDBJ databases">
        <title>Whole genome shotgun sequence of Actinocatenispora sera NBRC 101916.</title>
        <authorList>
            <person name="Komaki H."/>
            <person name="Tamura T."/>
        </authorList>
    </citation>
    <scope>NUCLEOTIDE SEQUENCE</scope>
    <source>
        <strain evidence="1">NBRC 101916</strain>
    </source>
</reference>
<organism evidence="1 2">
    <name type="scientific">Actinocatenispora sera</name>
    <dbReference type="NCBI Taxonomy" id="390989"/>
    <lineage>
        <taxon>Bacteria</taxon>
        <taxon>Bacillati</taxon>
        <taxon>Actinomycetota</taxon>
        <taxon>Actinomycetes</taxon>
        <taxon>Micromonosporales</taxon>
        <taxon>Micromonosporaceae</taxon>
        <taxon>Actinocatenispora</taxon>
    </lineage>
</organism>
<proteinExistence type="predicted"/>
<evidence type="ECO:0000313" key="1">
    <source>
        <dbReference type="EMBL" id="BCJ29455.1"/>
    </source>
</evidence>
<sequence>MPPDASDKIPFEHVWNNAKTAIANLQRDTANLTLGAFETHVNSSTFSPSDPTDCRILHGCRASIPNGSVIGDRLRILRTVGGAGS</sequence>
<keyword evidence="2" id="KW-1185">Reference proteome</keyword>
<evidence type="ECO:0000313" key="2">
    <source>
        <dbReference type="Proteomes" id="UP000680750"/>
    </source>
</evidence>
<dbReference type="EMBL" id="AP023354">
    <property type="protein sequence ID" value="BCJ29455.1"/>
    <property type="molecule type" value="Genomic_DNA"/>
</dbReference>
<protein>
    <submittedName>
        <fullName evidence="1">Uncharacterized protein</fullName>
    </submittedName>
</protein>